<proteinExistence type="predicted"/>
<sequence>MDDKGKKEGPHGGHKKARLCITKTSHTNHFGTRGGPAMLHLHKHTHWQTNRDRPAQVRRAGHDLSHVVLLMSAHIDLGVSLLPDLGTGDTSKHWPCGEA</sequence>
<reference evidence="1 2" key="1">
    <citation type="journal article" date="2021" name="Elife">
        <title>Chloroplast acquisition without the gene transfer in kleptoplastic sea slugs, Plakobranchus ocellatus.</title>
        <authorList>
            <person name="Maeda T."/>
            <person name="Takahashi S."/>
            <person name="Yoshida T."/>
            <person name="Shimamura S."/>
            <person name="Takaki Y."/>
            <person name="Nagai Y."/>
            <person name="Toyoda A."/>
            <person name="Suzuki Y."/>
            <person name="Arimoto A."/>
            <person name="Ishii H."/>
            <person name="Satoh N."/>
            <person name="Nishiyama T."/>
            <person name="Hasebe M."/>
            <person name="Maruyama T."/>
            <person name="Minagawa J."/>
            <person name="Obokata J."/>
            <person name="Shigenobu S."/>
        </authorList>
    </citation>
    <scope>NUCLEOTIDE SEQUENCE [LARGE SCALE GENOMIC DNA]</scope>
</reference>
<evidence type="ECO:0000313" key="1">
    <source>
        <dbReference type="EMBL" id="GFS15922.1"/>
    </source>
</evidence>
<evidence type="ECO:0000313" key="2">
    <source>
        <dbReference type="Proteomes" id="UP000762676"/>
    </source>
</evidence>
<keyword evidence="2" id="KW-1185">Reference proteome</keyword>
<dbReference type="EMBL" id="BMAT01002874">
    <property type="protein sequence ID" value="GFS15922.1"/>
    <property type="molecule type" value="Genomic_DNA"/>
</dbReference>
<gene>
    <name evidence="1" type="ORF">ElyMa_001460300</name>
</gene>
<comment type="caution">
    <text evidence="1">The sequence shown here is derived from an EMBL/GenBank/DDBJ whole genome shotgun (WGS) entry which is preliminary data.</text>
</comment>
<name>A0AAV4J3A9_9GAST</name>
<dbReference type="AlphaFoldDB" id="A0AAV4J3A9"/>
<organism evidence="1 2">
    <name type="scientific">Elysia marginata</name>
    <dbReference type="NCBI Taxonomy" id="1093978"/>
    <lineage>
        <taxon>Eukaryota</taxon>
        <taxon>Metazoa</taxon>
        <taxon>Spiralia</taxon>
        <taxon>Lophotrochozoa</taxon>
        <taxon>Mollusca</taxon>
        <taxon>Gastropoda</taxon>
        <taxon>Heterobranchia</taxon>
        <taxon>Euthyneura</taxon>
        <taxon>Panpulmonata</taxon>
        <taxon>Sacoglossa</taxon>
        <taxon>Placobranchoidea</taxon>
        <taxon>Plakobranchidae</taxon>
        <taxon>Elysia</taxon>
    </lineage>
</organism>
<dbReference type="Proteomes" id="UP000762676">
    <property type="component" value="Unassembled WGS sequence"/>
</dbReference>
<protein>
    <submittedName>
        <fullName evidence="1">Uncharacterized protein</fullName>
    </submittedName>
</protein>
<accession>A0AAV4J3A9</accession>